<protein>
    <submittedName>
        <fullName evidence="1">Uncharacterized protein</fullName>
    </submittedName>
</protein>
<name>A0A6H5GAW4_9HEMI</name>
<evidence type="ECO:0000313" key="2">
    <source>
        <dbReference type="Proteomes" id="UP000479000"/>
    </source>
</evidence>
<dbReference type="AlphaFoldDB" id="A0A6H5GAW4"/>
<accession>A0A6H5GAW4</accession>
<feature type="non-terminal residue" evidence="1">
    <location>
        <position position="1"/>
    </location>
</feature>
<proteinExistence type="predicted"/>
<dbReference type="EMBL" id="CADCXU010008856">
    <property type="protein sequence ID" value="CAA9999474.1"/>
    <property type="molecule type" value="Genomic_DNA"/>
</dbReference>
<evidence type="ECO:0000313" key="1">
    <source>
        <dbReference type="EMBL" id="CAA9999474.1"/>
    </source>
</evidence>
<organism evidence="1 2">
    <name type="scientific">Nesidiocoris tenuis</name>
    <dbReference type="NCBI Taxonomy" id="355587"/>
    <lineage>
        <taxon>Eukaryota</taxon>
        <taxon>Metazoa</taxon>
        <taxon>Ecdysozoa</taxon>
        <taxon>Arthropoda</taxon>
        <taxon>Hexapoda</taxon>
        <taxon>Insecta</taxon>
        <taxon>Pterygota</taxon>
        <taxon>Neoptera</taxon>
        <taxon>Paraneoptera</taxon>
        <taxon>Hemiptera</taxon>
        <taxon>Heteroptera</taxon>
        <taxon>Panheteroptera</taxon>
        <taxon>Cimicomorpha</taxon>
        <taxon>Miridae</taxon>
        <taxon>Dicyphina</taxon>
        <taxon>Nesidiocoris</taxon>
    </lineage>
</organism>
<sequence length="89" mass="10410">IQAILRNPRALPFAKTIPSNPWRSQEIPERIFRKRLSFPSESSRAQLTEFLQDASIERFMEIPNGTPKYYHIILMYACELARVSSERAE</sequence>
<gene>
    <name evidence="1" type="ORF">NTEN_LOCUS5757</name>
</gene>
<reference evidence="1 2" key="1">
    <citation type="submission" date="2020-02" db="EMBL/GenBank/DDBJ databases">
        <authorList>
            <person name="Ferguson B K."/>
        </authorList>
    </citation>
    <scope>NUCLEOTIDE SEQUENCE [LARGE SCALE GENOMIC DNA]</scope>
</reference>
<keyword evidence="2" id="KW-1185">Reference proteome</keyword>
<dbReference type="Proteomes" id="UP000479000">
    <property type="component" value="Unassembled WGS sequence"/>
</dbReference>